<protein>
    <submittedName>
        <fullName evidence="1">Uncharacterized protein</fullName>
    </submittedName>
</protein>
<keyword evidence="2" id="KW-1185">Reference proteome</keyword>
<dbReference type="AlphaFoldDB" id="A0A8J5INX0"/>
<comment type="caution">
    <text evidence="1">The sequence shown here is derived from an EMBL/GenBank/DDBJ whole genome shotgun (WGS) entry which is preliminary data.</text>
</comment>
<proteinExistence type="predicted"/>
<accession>A0A8J5INX0</accession>
<evidence type="ECO:0000313" key="1">
    <source>
        <dbReference type="EMBL" id="KAG6960383.1"/>
    </source>
</evidence>
<organism evidence="1 2">
    <name type="scientific">Phytophthora aleatoria</name>
    <dbReference type="NCBI Taxonomy" id="2496075"/>
    <lineage>
        <taxon>Eukaryota</taxon>
        <taxon>Sar</taxon>
        <taxon>Stramenopiles</taxon>
        <taxon>Oomycota</taxon>
        <taxon>Peronosporomycetes</taxon>
        <taxon>Peronosporales</taxon>
        <taxon>Peronosporaceae</taxon>
        <taxon>Phytophthora</taxon>
    </lineage>
</organism>
<name>A0A8J5INX0_9STRA</name>
<dbReference type="EMBL" id="JAENGY010000561">
    <property type="protein sequence ID" value="KAG6960383.1"/>
    <property type="molecule type" value="Genomic_DNA"/>
</dbReference>
<evidence type="ECO:0000313" key="2">
    <source>
        <dbReference type="Proteomes" id="UP000709295"/>
    </source>
</evidence>
<reference evidence="1" key="1">
    <citation type="submission" date="2021-01" db="EMBL/GenBank/DDBJ databases">
        <title>Phytophthora aleatoria, a newly-described species from Pinus radiata is distinct from Phytophthora cactorum isolates based on comparative genomics.</title>
        <authorList>
            <person name="Mcdougal R."/>
            <person name="Panda P."/>
            <person name="Williams N."/>
            <person name="Studholme D.J."/>
        </authorList>
    </citation>
    <scope>NUCLEOTIDE SEQUENCE</scope>
    <source>
        <strain evidence="1">NZFS 4037</strain>
    </source>
</reference>
<gene>
    <name evidence="1" type="ORF">JG688_00009627</name>
</gene>
<dbReference type="Proteomes" id="UP000709295">
    <property type="component" value="Unassembled WGS sequence"/>
</dbReference>
<sequence>MTTNSYLDEEKFCSKLKVYGAKGKKDQSSKVQNHAETAAILKPVASKLAAEPSASRVCITDNANGTRGLIEKVFSGAVTCKQDPFHVIQRFSEKVGAGRPTGSAVTRVYNGHATLKTAAPSERDSHCKKQDDKPNLVILKIRSKRERTLFVLW</sequence>